<dbReference type="AlphaFoldDB" id="A0A8H3WCE8"/>
<protein>
    <submittedName>
        <fullName evidence="2">Uncharacterized protein</fullName>
    </submittedName>
</protein>
<evidence type="ECO:0000313" key="2">
    <source>
        <dbReference type="EMBL" id="KAF0323760.1"/>
    </source>
</evidence>
<reference evidence="2 3" key="1">
    <citation type="submission" date="2019-12" db="EMBL/GenBank/DDBJ databases">
        <title>A genome sequence resource for the geographically widespread anthracnose pathogen Colletotrichum asianum.</title>
        <authorList>
            <person name="Meng Y."/>
        </authorList>
    </citation>
    <scope>NUCLEOTIDE SEQUENCE [LARGE SCALE GENOMIC DNA]</scope>
    <source>
        <strain evidence="2 3">ICMP 18580</strain>
    </source>
</reference>
<organism evidence="2 3">
    <name type="scientific">Colletotrichum asianum</name>
    <dbReference type="NCBI Taxonomy" id="702518"/>
    <lineage>
        <taxon>Eukaryota</taxon>
        <taxon>Fungi</taxon>
        <taxon>Dikarya</taxon>
        <taxon>Ascomycota</taxon>
        <taxon>Pezizomycotina</taxon>
        <taxon>Sordariomycetes</taxon>
        <taxon>Hypocreomycetidae</taxon>
        <taxon>Glomerellales</taxon>
        <taxon>Glomerellaceae</taxon>
        <taxon>Colletotrichum</taxon>
        <taxon>Colletotrichum gloeosporioides species complex</taxon>
    </lineage>
</organism>
<gene>
    <name evidence="2" type="ORF">GQ607_008969</name>
</gene>
<feature type="region of interest" description="Disordered" evidence="1">
    <location>
        <begin position="1"/>
        <end position="35"/>
    </location>
</feature>
<dbReference type="EMBL" id="WOWK01000049">
    <property type="protein sequence ID" value="KAF0323760.1"/>
    <property type="molecule type" value="Genomic_DNA"/>
</dbReference>
<dbReference type="OrthoDB" id="4667671at2759"/>
<evidence type="ECO:0000256" key="1">
    <source>
        <dbReference type="SAM" id="MobiDB-lite"/>
    </source>
</evidence>
<keyword evidence="3" id="KW-1185">Reference proteome</keyword>
<sequence>MTNEHDIDSAKSGNMPPGMAPMSDTRTQSIEDSMKRSKEFRDLFPDVDFGGGVIEPTVNLTFDLKEKVDEENRKRHEGLMAGMFEHVAEPAQAEHFFWKARECLEAYPEVLSQFDRIYLNGRPVSVMIGQLNEAFSLQKANMAGSSKISQA</sequence>
<comment type="caution">
    <text evidence="2">The sequence shown here is derived from an EMBL/GenBank/DDBJ whole genome shotgun (WGS) entry which is preliminary data.</text>
</comment>
<dbReference type="Proteomes" id="UP000434172">
    <property type="component" value="Unassembled WGS sequence"/>
</dbReference>
<name>A0A8H3WCE8_9PEZI</name>
<accession>A0A8H3WCE8</accession>
<proteinExistence type="predicted"/>
<evidence type="ECO:0000313" key="3">
    <source>
        <dbReference type="Proteomes" id="UP000434172"/>
    </source>
</evidence>